<dbReference type="AlphaFoldDB" id="A4S8F2"/>
<dbReference type="SUPFAM" id="SSF47240">
    <property type="entry name" value="Ferritin-like"/>
    <property type="match status" value="1"/>
</dbReference>
<dbReference type="InterPro" id="IPR011197">
    <property type="entry name" value="UCP012318"/>
</dbReference>
<dbReference type="EMBL" id="CP000595">
    <property type="protein sequence ID" value="ABP00053.1"/>
    <property type="molecule type" value="Genomic_DNA"/>
</dbReference>
<proteinExistence type="predicted"/>
<dbReference type="KEGG" id="olu:OSTLU_40450"/>
<dbReference type="RefSeq" id="XP_001421759.1">
    <property type="nucleotide sequence ID" value="XM_001421722.1"/>
</dbReference>
<dbReference type="eggNOG" id="ENOG502QTFW">
    <property type="taxonomic scope" value="Eukaryota"/>
</dbReference>
<dbReference type="GeneID" id="5005647"/>
<dbReference type="InterPro" id="IPR009078">
    <property type="entry name" value="Ferritin-like_SF"/>
</dbReference>
<dbReference type="PANTHER" id="PTHR42782">
    <property type="entry name" value="SI:CH73-314G15.3"/>
    <property type="match status" value="1"/>
</dbReference>
<name>A4S8F2_OSTLU</name>
<keyword evidence="2" id="KW-1185">Reference proteome</keyword>
<sequence>MTAETHRWWFGDDDDATTTTSYAREDTQNVVDDPVREISRVVDPGQTRRIGNGGTAQSRSAILHSLASIESWAMLLAWDAIQRFGVARNMPKEFYDDFVELAADEGRHFALLSRRLDECGVVRFGELEAHDGLWRTAKETAHSLEARLAVEHCVHEARGLDVLPQTIGKFRRNGDEASATLLETVIYPEEITHCASGLRWFKYLHAREVDGGDVGEETEESGVVKAFHEIVREYFHGALKPPFNDEARAKAGFTPVWYEPLATKVHAQ</sequence>
<evidence type="ECO:0008006" key="3">
    <source>
        <dbReference type="Google" id="ProtNLM"/>
    </source>
</evidence>
<dbReference type="CDD" id="cd00657">
    <property type="entry name" value="Ferritin_like"/>
    <property type="match status" value="1"/>
</dbReference>
<evidence type="ECO:0000313" key="1">
    <source>
        <dbReference type="EMBL" id="ABP00053.1"/>
    </source>
</evidence>
<dbReference type="PIRSF" id="PIRSF012318">
    <property type="entry name" value="UCP012318"/>
    <property type="match status" value="1"/>
</dbReference>
<reference evidence="1 2" key="1">
    <citation type="journal article" date="2007" name="Proc. Natl. Acad. Sci. U.S.A.">
        <title>The tiny eukaryote Ostreococcus provides genomic insights into the paradox of plankton speciation.</title>
        <authorList>
            <person name="Palenik B."/>
            <person name="Grimwood J."/>
            <person name="Aerts A."/>
            <person name="Rouze P."/>
            <person name="Salamov A."/>
            <person name="Putnam N."/>
            <person name="Dupont C."/>
            <person name="Jorgensen R."/>
            <person name="Derelle E."/>
            <person name="Rombauts S."/>
            <person name="Zhou K."/>
            <person name="Otillar R."/>
            <person name="Merchant S.S."/>
            <person name="Podell S."/>
            <person name="Gaasterland T."/>
            <person name="Napoli C."/>
            <person name="Gendler K."/>
            <person name="Manuell A."/>
            <person name="Tai V."/>
            <person name="Vallon O."/>
            <person name="Piganeau G."/>
            <person name="Jancek S."/>
            <person name="Heijde M."/>
            <person name="Jabbari K."/>
            <person name="Bowler C."/>
            <person name="Lohr M."/>
            <person name="Robbens S."/>
            <person name="Werner G."/>
            <person name="Dubchak I."/>
            <person name="Pazour G.J."/>
            <person name="Ren Q."/>
            <person name="Paulsen I."/>
            <person name="Delwiche C."/>
            <person name="Schmutz J."/>
            <person name="Rokhsar D."/>
            <person name="Van de Peer Y."/>
            <person name="Moreau H."/>
            <person name="Grigoriev I.V."/>
        </authorList>
    </citation>
    <scope>NUCLEOTIDE SEQUENCE [LARGE SCALE GENOMIC DNA]</scope>
    <source>
        <strain evidence="1 2">CCE9901</strain>
    </source>
</reference>
<dbReference type="InterPro" id="IPR007402">
    <property type="entry name" value="DUF455"/>
</dbReference>
<evidence type="ECO:0000313" key="2">
    <source>
        <dbReference type="Proteomes" id="UP000001568"/>
    </source>
</evidence>
<dbReference type="Proteomes" id="UP000001568">
    <property type="component" value="Chromosome 15"/>
</dbReference>
<dbReference type="OrthoDB" id="426882at2759"/>
<dbReference type="Gramene" id="ABP00053">
    <property type="protein sequence ID" value="ABP00053"/>
    <property type="gene ID" value="OSTLU_40450"/>
</dbReference>
<organism evidence="1 2">
    <name type="scientific">Ostreococcus lucimarinus (strain CCE9901)</name>
    <dbReference type="NCBI Taxonomy" id="436017"/>
    <lineage>
        <taxon>Eukaryota</taxon>
        <taxon>Viridiplantae</taxon>
        <taxon>Chlorophyta</taxon>
        <taxon>Mamiellophyceae</taxon>
        <taxon>Mamiellales</taxon>
        <taxon>Bathycoccaceae</taxon>
        <taxon>Ostreococcus</taxon>
    </lineage>
</organism>
<protein>
    <recommendedName>
        <fullName evidence="3">Ferritin-like superfamily</fullName>
    </recommendedName>
</protein>
<dbReference type="Pfam" id="PF04305">
    <property type="entry name" value="DUF455"/>
    <property type="match status" value="1"/>
</dbReference>
<dbReference type="OMA" id="DGLAKCK"/>
<dbReference type="HOGENOM" id="CLU_035354_1_0_1"/>
<gene>
    <name evidence="1" type="ORF">OSTLU_40450</name>
</gene>
<accession>A4S8F2</accession>
<dbReference type="PANTHER" id="PTHR42782:SF2">
    <property type="entry name" value="3-OXOACYL-[ACYL-CARRIER-PROTEIN] SYNTHASE-LIKE PROTEIN"/>
    <property type="match status" value="1"/>
</dbReference>